<reference evidence="2" key="1">
    <citation type="journal article" date="2022" name="Int. J. Mol. Sci.">
        <title>Draft Genome of Tanacetum Coccineum: Genomic Comparison of Closely Related Tanacetum-Family Plants.</title>
        <authorList>
            <person name="Yamashiro T."/>
            <person name="Shiraishi A."/>
            <person name="Nakayama K."/>
            <person name="Satake H."/>
        </authorList>
    </citation>
    <scope>NUCLEOTIDE SEQUENCE</scope>
</reference>
<feature type="compositionally biased region" description="Basic and acidic residues" evidence="1">
    <location>
        <begin position="113"/>
        <end position="123"/>
    </location>
</feature>
<protein>
    <submittedName>
        <fullName evidence="2">Uncharacterized protein</fullName>
    </submittedName>
</protein>
<gene>
    <name evidence="2" type="ORF">Tco_0677655</name>
</gene>
<feature type="region of interest" description="Disordered" evidence="1">
    <location>
        <begin position="113"/>
        <end position="165"/>
    </location>
</feature>
<accession>A0ABQ4XE58</accession>
<feature type="compositionally biased region" description="Basic and acidic residues" evidence="1">
    <location>
        <begin position="142"/>
        <end position="154"/>
    </location>
</feature>
<proteinExistence type="predicted"/>
<keyword evidence="3" id="KW-1185">Reference proteome</keyword>
<organism evidence="2 3">
    <name type="scientific">Tanacetum coccineum</name>
    <dbReference type="NCBI Taxonomy" id="301880"/>
    <lineage>
        <taxon>Eukaryota</taxon>
        <taxon>Viridiplantae</taxon>
        <taxon>Streptophyta</taxon>
        <taxon>Embryophyta</taxon>
        <taxon>Tracheophyta</taxon>
        <taxon>Spermatophyta</taxon>
        <taxon>Magnoliopsida</taxon>
        <taxon>eudicotyledons</taxon>
        <taxon>Gunneridae</taxon>
        <taxon>Pentapetalae</taxon>
        <taxon>asterids</taxon>
        <taxon>campanulids</taxon>
        <taxon>Asterales</taxon>
        <taxon>Asteraceae</taxon>
        <taxon>Asteroideae</taxon>
        <taxon>Anthemideae</taxon>
        <taxon>Anthemidinae</taxon>
        <taxon>Tanacetum</taxon>
    </lineage>
</organism>
<sequence>MCHVVHLLKVSVQIVQLHPILVDSGCTKHMTGQSIRCCAILLKNTWYRSFGNDQFAPILLWRFSSRKNHDPKGLLVEGRNHNLYLGLVNSVMRLGDILGLSFYVPVMKHQSFEKTSQNDDPKKSSSPKEGIEHQTFTSRIPGTERRCERQKPHSLEAASKRAFGF</sequence>
<dbReference type="EMBL" id="BQNB010009405">
    <property type="protein sequence ID" value="GJS63091.1"/>
    <property type="molecule type" value="Genomic_DNA"/>
</dbReference>
<dbReference type="Proteomes" id="UP001151760">
    <property type="component" value="Unassembled WGS sequence"/>
</dbReference>
<name>A0ABQ4XE58_9ASTR</name>
<evidence type="ECO:0000256" key="1">
    <source>
        <dbReference type="SAM" id="MobiDB-lite"/>
    </source>
</evidence>
<reference evidence="2" key="2">
    <citation type="submission" date="2022-01" db="EMBL/GenBank/DDBJ databases">
        <authorList>
            <person name="Yamashiro T."/>
            <person name="Shiraishi A."/>
            <person name="Satake H."/>
            <person name="Nakayama K."/>
        </authorList>
    </citation>
    <scope>NUCLEOTIDE SEQUENCE</scope>
</reference>
<comment type="caution">
    <text evidence="2">The sequence shown here is derived from an EMBL/GenBank/DDBJ whole genome shotgun (WGS) entry which is preliminary data.</text>
</comment>
<evidence type="ECO:0000313" key="2">
    <source>
        <dbReference type="EMBL" id="GJS63091.1"/>
    </source>
</evidence>
<evidence type="ECO:0000313" key="3">
    <source>
        <dbReference type="Proteomes" id="UP001151760"/>
    </source>
</evidence>